<dbReference type="GO" id="GO:0008233">
    <property type="term" value="F:peptidase activity"/>
    <property type="evidence" value="ECO:0007669"/>
    <property type="project" value="UniProtKB-KW"/>
</dbReference>
<evidence type="ECO:0000256" key="2">
    <source>
        <dbReference type="ARBA" id="ARBA00004141"/>
    </source>
</evidence>
<dbReference type="Pfam" id="PF02163">
    <property type="entry name" value="Peptidase_M50"/>
    <property type="match status" value="1"/>
</dbReference>
<feature type="transmembrane region" description="Helical" evidence="10">
    <location>
        <begin position="281"/>
        <end position="301"/>
    </location>
</feature>
<comment type="subcellular location">
    <subcellularLocation>
        <location evidence="2">Membrane</location>
        <topology evidence="2">Multi-pass membrane protein</topology>
    </subcellularLocation>
</comment>
<evidence type="ECO:0000256" key="9">
    <source>
        <dbReference type="ARBA" id="ARBA00023136"/>
    </source>
</evidence>
<dbReference type="GO" id="GO:0016020">
    <property type="term" value="C:membrane"/>
    <property type="evidence" value="ECO:0007669"/>
    <property type="project" value="UniProtKB-SubCell"/>
</dbReference>
<keyword evidence="9 10" id="KW-0472">Membrane</keyword>
<dbReference type="InterPro" id="IPR008915">
    <property type="entry name" value="Peptidase_M50"/>
</dbReference>
<evidence type="ECO:0000256" key="7">
    <source>
        <dbReference type="ARBA" id="ARBA00022946"/>
    </source>
</evidence>
<evidence type="ECO:0000256" key="8">
    <source>
        <dbReference type="ARBA" id="ARBA00022989"/>
    </source>
</evidence>
<evidence type="ECO:0000313" key="13">
    <source>
        <dbReference type="Proteomes" id="UP000614216"/>
    </source>
</evidence>
<comment type="cofactor">
    <cofactor evidence="1">
        <name>Zn(2+)</name>
        <dbReference type="ChEBI" id="CHEBI:29105"/>
    </cofactor>
</comment>
<dbReference type="PANTHER" id="PTHR31412">
    <property type="entry name" value="ZINC METALLOPROTEASE EGY1"/>
    <property type="match status" value="1"/>
</dbReference>
<keyword evidence="5 10" id="KW-0812">Transmembrane</keyword>
<dbReference type="InterPro" id="IPR044838">
    <property type="entry name" value="EGY1-like"/>
</dbReference>
<evidence type="ECO:0000256" key="1">
    <source>
        <dbReference type="ARBA" id="ARBA00001947"/>
    </source>
</evidence>
<feature type="transmembrane region" description="Helical" evidence="10">
    <location>
        <begin position="110"/>
        <end position="134"/>
    </location>
</feature>
<evidence type="ECO:0000259" key="11">
    <source>
        <dbReference type="Pfam" id="PF02163"/>
    </source>
</evidence>
<dbReference type="AlphaFoldDB" id="A0A937KE23"/>
<feature type="transmembrane region" description="Helical" evidence="10">
    <location>
        <begin position="240"/>
        <end position="260"/>
    </location>
</feature>
<evidence type="ECO:0000256" key="3">
    <source>
        <dbReference type="ARBA" id="ARBA00007931"/>
    </source>
</evidence>
<evidence type="ECO:0000256" key="10">
    <source>
        <dbReference type="SAM" id="Phobius"/>
    </source>
</evidence>
<comment type="caution">
    <text evidence="12">The sequence shown here is derived from an EMBL/GenBank/DDBJ whole genome shotgun (WGS) entry which is preliminary data.</text>
</comment>
<reference evidence="12" key="1">
    <citation type="submission" date="2021-01" db="EMBL/GenBank/DDBJ databases">
        <title>Fulvivirga kasyanovii gen. nov., sp nov., a novel member of the phylum Bacteroidetes isolated from seawater in a mussel farm.</title>
        <authorList>
            <person name="Zhao L.-H."/>
            <person name="Wang Z.-J."/>
        </authorList>
    </citation>
    <scope>NUCLEOTIDE SEQUENCE</scope>
    <source>
        <strain evidence="12">29W222</strain>
    </source>
</reference>
<dbReference type="GO" id="GO:0006508">
    <property type="term" value="P:proteolysis"/>
    <property type="evidence" value="ECO:0007669"/>
    <property type="project" value="UniProtKB-KW"/>
</dbReference>
<feature type="transmembrane region" description="Helical" evidence="10">
    <location>
        <begin position="307"/>
        <end position="325"/>
    </location>
</feature>
<feature type="transmembrane region" description="Helical" evidence="10">
    <location>
        <begin position="389"/>
        <end position="409"/>
    </location>
</feature>
<keyword evidence="13" id="KW-1185">Reference proteome</keyword>
<feature type="transmembrane region" description="Helical" evidence="10">
    <location>
        <begin position="332"/>
        <end position="349"/>
    </location>
</feature>
<accession>A0A937KE23</accession>
<keyword evidence="7" id="KW-0809">Transit peptide</keyword>
<evidence type="ECO:0000256" key="5">
    <source>
        <dbReference type="ARBA" id="ARBA00022692"/>
    </source>
</evidence>
<evidence type="ECO:0000256" key="6">
    <source>
        <dbReference type="ARBA" id="ARBA00022801"/>
    </source>
</evidence>
<sequence>MDKSTKTYIIQASLFIVTFFTTTLAGEWWVHGKMWLLTDYSWADFQNGLSYSIPLLLILTVHEFGHYFTAVYHKVKTTLPFYIPLPPFPGFFGTMGALIRIKEPVISKKLHFDIGVAGPVAGFIIALGVLYYGYTHLPEPEYIYSIHPEYEAYGPGFEGHVYTYEFHKHQDSLAYAEAREADSLRYIEGGKEGTWEFRKFEPQPEYPSIALGKPLLFLFFEKYIVKDPQQVPNAKELMHYPWLFAGFLALLFTSLNLMPIGQLDGGHVLYGLIGYSRFKKVATVVFISFLFYAGLGMLTPYDGAENLIYSIPLYIGFLYIALQGLRKSRQETLMYALIIFTTQFAISLYDPKIIGYSGWLLFAFIVGRVLGVYHPPSMVEEPLDMKRQVIGWLALLIFVISFSPAPIVIN</sequence>
<keyword evidence="8 10" id="KW-1133">Transmembrane helix</keyword>
<proteinExistence type="inferred from homology"/>
<dbReference type="PANTHER" id="PTHR31412:SF0">
    <property type="entry name" value="ZINC METALLOPROTEASE EGY1, CHLOROPLASTIC-RELATED"/>
    <property type="match status" value="1"/>
</dbReference>
<feature type="transmembrane region" description="Helical" evidence="10">
    <location>
        <begin position="355"/>
        <end position="373"/>
    </location>
</feature>
<dbReference type="EMBL" id="JAEUGD010000041">
    <property type="protein sequence ID" value="MBL6446793.1"/>
    <property type="molecule type" value="Genomic_DNA"/>
</dbReference>
<dbReference type="CDD" id="cd06160">
    <property type="entry name" value="S2P-M50_like_2"/>
    <property type="match status" value="1"/>
</dbReference>
<dbReference type="Proteomes" id="UP000614216">
    <property type="component" value="Unassembled WGS sequence"/>
</dbReference>
<feature type="domain" description="Peptidase M50" evidence="11">
    <location>
        <begin position="52"/>
        <end position="291"/>
    </location>
</feature>
<dbReference type="RefSeq" id="WP_202856338.1">
    <property type="nucleotide sequence ID" value="NZ_JAEUGD010000041.1"/>
</dbReference>
<evidence type="ECO:0000256" key="4">
    <source>
        <dbReference type="ARBA" id="ARBA00022670"/>
    </source>
</evidence>
<feature type="transmembrane region" description="Helical" evidence="10">
    <location>
        <begin position="12"/>
        <end position="31"/>
    </location>
</feature>
<evidence type="ECO:0000313" key="12">
    <source>
        <dbReference type="EMBL" id="MBL6446793.1"/>
    </source>
</evidence>
<organism evidence="12 13">
    <name type="scientific">Fulvivirga marina</name>
    <dbReference type="NCBI Taxonomy" id="2494733"/>
    <lineage>
        <taxon>Bacteria</taxon>
        <taxon>Pseudomonadati</taxon>
        <taxon>Bacteroidota</taxon>
        <taxon>Cytophagia</taxon>
        <taxon>Cytophagales</taxon>
        <taxon>Fulvivirgaceae</taxon>
        <taxon>Fulvivirga</taxon>
    </lineage>
</organism>
<comment type="similarity">
    <text evidence="3">Belongs to the peptidase M50B family.</text>
</comment>
<keyword evidence="4 12" id="KW-0645">Protease</keyword>
<protein>
    <submittedName>
        <fullName evidence="12">Site-2 protease family protein</fullName>
    </submittedName>
</protein>
<name>A0A937KE23_9BACT</name>
<gene>
    <name evidence="12" type="ORF">JMN32_10750</name>
</gene>
<keyword evidence="6" id="KW-0378">Hydrolase</keyword>